<sequence length="78" mass="9352">MQELDQEAKEVIRLGRLKEGGKRPMKVRMRLQVVLEIMTRKKKLADDTEFNDIWIKIDMNLEERGKDRVLRNEAKKKN</sequence>
<name>A0A5B7FND7_PORTR</name>
<comment type="caution">
    <text evidence="1">The sequence shown here is derived from an EMBL/GenBank/DDBJ whole genome shotgun (WGS) entry which is preliminary data.</text>
</comment>
<proteinExistence type="predicted"/>
<accession>A0A5B7FND7</accession>
<evidence type="ECO:0000313" key="2">
    <source>
        <dbReference type="Proteomes" id="UP000324222"/>
    </source>
</evidence>
<organism evidence="1 2">
    <name type="scientific">Portunus trituberculatus</name>
    <name type="common">Swimming crab</name>
    <name type="synonym">Neptunus trituberculatus</name>
    <dbReference type="NCBI Taxonomy" id="210409"/>
    <lineage>
        <taxon>Eukaryota</taxon>
        <taxon>Metazoa</taxon>
        <taxon>Ecdysozoa</taxon>
        <taxon>Arthropoda</taxon>
        <taxon>Crustacea</taxon>
        <taxon>Multicrustacea</taxon>
        <taxon>Malacostraca</taxon>
        <taxon>Eumalacostraca</taxon>
        <taxon>Eucarida</taxon>
        <taxon>Decapoda</taxon>
        <taxon>Pleocyemata</taxon>
        <taxon>Brachyura</taxon>
        <taxon>Eubrachyura</taxon>
        <taxon>Portunoidea</taxon>
        <taxon>Portunidae</taxon>
        <taxon>Portuninae</taxon>
        <taxon>Portunus</taxon>
    </lineage>
</organism>
<gene>
    <name evidence="1" type="ORF">E2C01_043026</name>
</gene>
<dbReference type="AlphaFoldDB" id="A0A5B7FND7"/>
<dbReference type="Proteomes" id="UP000324222">
    <property type="component" value="Unassembled WGS sequence"/>
</dbReference>
<evidence type="ECO:0000313" key="1">
    <source>
        <dbReference type="EMBL" id="MPC49230.1"/>
    </source>
</evidence>
<reference evidence="1 2" key="1">
    <citation type="submission" date="2019-05" db="EMBL/GenBank/DDBJ databases">
        <title>Another draft genome of Portunus trituberculatus and its Hox gene families provides insights of decapod evolution.</title>
        <authorList>
            <person name="Jeong J.-H."/>
            <person name="Song I."/>
            <person name="Kim S."/>
            <person name="Choi T."/>
            <person name="Kim D."/>
            <person name="Ryu S."/>
            <person name="Kim W."/>
        </authorList>
    </citation>
    <scope>NUCLEOTIDE SEQUENCE [LARGE SCALE GENOMIC DNA]</scope>
    <source>
        <tissue evidence="1">Muscle</tissue>
    </source>
</reference>
<keyword evidence="2" id="KW-1185">Reference proteome</keyword>
<protein>
    <submittedName>
        <fullName evidence="1">Uncharacterized protein</fullName>
    </submittedName>
</protein>
<dbReference type="EMBL" id="VSRR010008744">
    <property type="protein sequence ID" value="MPC49230.1"/>
    <property type="molecule type" value="Genomic_DNA"/>
</dbReference>